<dbReference type="InterPro" id="IPR019499">
    <property type="entry name" value="Val-tRNA_synth_tRNA-bd"/>
</dbReference>
<evidence type="ECO:0000256" key="2">
    <source>
        <dbReference type="ARBA" id="ARBA00013169"/>
    </source>
</evidence>
<dbReference type="NCBIfam" id="NF004349">
    <property type="entry name" value="PRK05729.1"/>
    <property type="match status" value="1"/>
</dbReference>
<evidence type="ECO:0000256" key="4">
    <source>
        <dbReference type="ARBA" id="ARBA00022741"/>
    </source>
</evidence>
<dbReference type="InterPro" id="IPR033705">
    <property type="entry name" value="Anticodon_Ia_Val"/>
</dbReference>
<evidence type="ECO:0000256" key="11">
    <source>
        <dbReference type="RuleBase" id="RU363035"/>
    </source>
</evidence>
<dbReference type="InterPro" id="IPR002300">
    <property type="entry name" value="aa-tRNA-synth_Ia"/>
</dbReference>
<evidence type="ECO:0000256" key="6">
    <source>
        <dbReference type="ARBA" id="ARBA00022917"/>
    </source>
</evidence>
<dbReference type="GO" id="GO:0009791">
    <property type="term" value="P:post-embryonic development"/>
    <property type="evidence" value="ECO:0007669"/>
    <property type="project" value="UniProtKB-ARBA"/>
</dbReference>
<sequence length="998" mass="112467">MQPSLAKTTSCRLGVMALSVRNAVLLNRPVISRSKVVFGGGSRLYNLKRRAFNTKPTWLQLFRNASIRTPRFVTAVSAPDAEAAVRPTKDLPKNFDFARENEIYRWWEEQGYFKPDLEQDGEPFVMSMPPPNVTGKLHMGHAMFATLEDIMARYARARGRPTLWLPGTDHAGIATQMVVEKMLAKEGKSRLGMGREAFEEKVWEWKREYGSSITGQLRSLGASCDWSREAFTLSDQLSSAVNEAFSRLHDKGLIYRGSYMVNWSPSLQTAVSDLEVEFSEEQAELFFFRYPIAGGDESVPVATTRPETILGDTALCVNPEDERYRHLVGKEAVVPMSGGRRIPIVADEYVDMEFGTGCLKITPGHDSNDYEIGKRFGLETLNIMNKDATMNAAAGRYAGMDRYECRKALWADMEAEGLVIRREPYTTRVPRSQRGGEVIEPMVSKQWFVRMEPLAKPALEAVANGDIRIVPERFEKVYNYWLENIKDWCISRQLWWGHRIPVWYVFDSEEEVSPEGSDRYVVARNAEEARRAADERYGAPCVLAQEEDVLDTWFSSGLWPFSTLGWPDESAEDLRRFYPTTMMETGHDILFFWVARMIMMGIELTGRAPFSTIFLHGLVRDEKGRKMSKSLGNVVDPLDTIAEYGTDALRFTLATGTTPGQDLNLNMDRVTNSRNFVNKIWNGGKFILFNLQDVSDSEWDELSRIDFAEESAWEGLSLSDRWILSHLHGTVDRVTALCEKLDFGEAGRTLYDFAWSDFADWYIEASKAATYSGDPGAQRKARAVLVYVFNRMLRLLHPFMPFVTEELWGALPTAGGPLVAAAWPKAGAHSDKAALEDFETLQTTVRAIRNARAEYGVELGRKIPANIIADDEETRTSLERELPVIGLLAKLDTAKVEVLEGRPEGDSGGAVELVVRDGLEVLLPMAGLFDAKKELARLQKQESKLEKNLSGLTTRLSNEKFVASAPAHVVDEVRSQKEEAEEQLAMVRDKLKQVQAMV</sequence>
<dbReference type="SUPFAM" id="SSF46589">
    <property type="entry name" value="tRNA-binding arm"/>
    <property type="match status" value="1"/>
</dbReference>
<dbReference type="InterPro" id="IPR037118">
    <property type="entry name" value="Val-tRNA_synth_C_sf"/>
</dbReference>
<keyword evidence="3 11" id="KW-0436">Ligase</keyword>
<keyword evidence="5 11" id="KW-0067">ATP-binding</keyword>
<proteinExistence type="inferred from homology"/>
<gene>
    <name evidence="16" type="primary">VALS</name>
    <name evidence="16" type="ORF">TSPGSL018_4902</name>
</gene>
<organism evidence="16">
    <name type="scientific">Tetraselmis sp. GSL018</name>
    <dbReference type="NCBI Taxonomy" id="582737"/>
    <lineage>
        <taxon>Eukaryota</taxon>
        <taxon>Viridiplantae</taxon>
        <taxon>Chlorophyta</taxon>
        <taxon>core chlorophytes</taxon>
        <taxon>Chlorodendrophyceae</taxon>
        <taxon>Chlorodendrales</taxon>
        <taxon>Chlorodendraceae</taxon>
        <taxon>Tetraselmis</taxon>
    </lineage>
</organism>
<evidence type="ECO:0000256" key="5">
    <source>
        <dbReference type="ARBA" id="ARBA00022840"/>
    </source>
</evidence>
<feature type="domain" description="Valyl-tRNA synthetase tRNA-binding arm" evidence="15">
    <location>
        <begin position="930"/>
        <end position="994"/>
    </location>
</feature>
<dbReference type="FunFam" id="1.10.730.10:FF:000014">
    <property type="entry name" value="Valine--tRNA ligase"/>
    <property type="match status" value="1"/>
</dbReference>
<evidence type="ECO:0000256" key="1">
    <source>
        <dbReference type="ARBA" id="ARBA00005594"/>
    </source>
</evidence>
<keyword evidence="7 12" id="KW-0175">Coiled coil</keyword>
<dbReference type="Gene3D" id="1.10.287.380">
    <property type="entry name" value="Valyl-tRNA synthetase, C-terminal domain"/>
    <property type="match status" value="1"/>
</dbReference>
<dbReference type="Pfam" id="PF00133">
    <property type="entry name" value="tRNA-synt_1"/>
    <property type="match status" value="1"/>
</dbReference>
<dbReference type="InterPro" id="IPR009080">
    <property type="entry name" value="tRNAsynth_Ia_anticodon-bd"/>
</dbReference>
<dbReference type="InterPro" id="IPR009008">
    <property type="entry name" value="Val/Leu/Ile-tRNA-synth_edit"/>
</dbReference>
<evidence type="ECO:0000256" key="10">
    <source>
        <dbReference type="ARBA" id="ARBA00047552"/>
    </source>
</evidence>
<dbReference type="GO" id="GO:0005829">
    <property type="term" value="C:cytosol"/>
    <property type="evidence" value="ECO:0007669"/>
    <property type="project" value="TreeGrafter"/>
</dbReference>
<dbReference type="InterPro" id="IPR001412">
    <property type="entry name" value="aa-tRNA-synth_I_CS"/>
</dbReference>
<evidence type="ECO:0000259" key="13">
    <source>
        <dbReference type="Pfam" id="PF00133"/>
    </source>
</evidence>
<keyword evidence="8 11" id="KW-0030">Aminoacyl-tRNA synthetase</keyword>
<dbReference type="CDD" id="cd00817">
    <property type="entry name" value="ValRS_core"/>
    <property type="match status" value="1"/>
</dbReference>
<feature type="domain" description="Methionyl/Valyl/Leucyl/Isoleucyl-tRNA synthetase anticodon-binding" evidence="14">
    <location>
        <begin position="720"/>
        <end position="862"/>
    </location>
</feature>
<dbReference type="FunFam" id="3.40.50.620:FF:000020">
    <property type="entry name" value="Valine--tRNA ligase, mitochondrial"/>
    <property type="match status" value="1"/>
</dbReference>
<dbReference type="InterPro" id="IPR010978">
    <property type="entry name" value="tRNA-bd_arm"/>
</dbReference>
<dbReference type="EMBL" id="GBEZ01016134">
    <property type="protein sequence ID" value="JAC70089.1"/>
    <property type="molecule type" value="Transcribed_RNA"/>
</dbReference>
<dbReference type="InterPro" id="IPR014729">
    <property type="entry name" value="Rossmann-like_a/b/a_fold"/>
</dbReference>
<dbReference type="GO" id="GO:0048608">
    <property type="term" value="P:reproductive structure development"/>
    <property type="evidence" value="ECO:0007669"/>
    <property type="project" value="UniProtKB-ARBA"/>
</dbReference>
<dbReference type="PROSITE" id="PS00178">
    <property type="entry name" value="AA_TRNA_LIGASE_I"/>
    <property type="match status" value="1"/>
</dbReference>
<name>A0A061RH41_9CHLO</name>
<comment type="catalytic activity">
    <reaction evidence="10">
        <text>tRNA(Val) + L-valine + ATP = L-valyl-tRNA(Val) + AMP + diphosphate</text>
        <dbReference type="Rhea" id="RHEA:10704"/>
        <dbReference type="Rhea" id="RHEA-COMP:9672"/>
        <dbReference type="Rhea" id="RHEA-COMP:9708"/>
        <dbReference type="ChEBI" id="CHEBI:30616"/>
        <dbReference type="ChEBI" id="CHEBI:33019"/>
        <dbReference type="ChEBI" id="CHEBI:57762"/>
        <dbReference type="ChEBI" id="CHEBI:78442"/>
        <dbReference type="ChEBI" id="CHEBI:78537"/>
        <dbReference type="ChEBI" id="CHEBI:456215"/>
        <dbReference type="EC" id="6.1.1.9"/>
    </reaction>
</comment>
<dbReference type="GO" id="GO:0006438">
    <property type="term" value="P:valyl-tRNA aminoacylation"/>
    <property type="evidence" value="ECO:0007669"/>
    <property type="project" value="InterPro"/>
</dbReference>
<dbReference type="FunFam" id="3.40.50.620:FF:000126">
    <property type="entry name" value="Valine--tRNA ligase chloroplastic/mitochondrial 2"/>
    <property type="match status" value="1"/>
</dbReference>
<feature type="domain" description="Aminoacyl-tRNA synthetase class Ia" evidence="13">
    <location>
        <begin position="103"/>
        <end position="665"/>
    </location>
</feature>
<dbReference type="InterPro" id="IPR013155">
    <property type="entry name" value="M/V/L/I-tRNA-synth_anticd-bd"/>
</dbReference>
<dbReference type="Gene3D" id="3.40.50.620">
    <property type="entry name" value="HUPs"/>
    <property type="match status" value="2"/>
</dbReference>
<dbReference type="GO" id="GO:0004832">
    <property type="term" value="F:valine-tRNA ligase activity"/>
    <property type="evidence" value="ECO:0007669"/>
    <property type="project" value="UniProtKB-EC"/>
</dbReference>
<dbReference type="FunFam" id="1.10.287.380:FF:000001">
    <property type="entry name" value="Valine--tRNA ligase"/>
    <property type="match status" value="1"/>
</dbReference>
<dbReference type="GO" id="GO:0005524">
    <property type="term" value="F:ATP binding"/>
    <property type="evidence" value="ECO:0007669"/>
    <property type="project" value="UniProtKB-KW"/>
</dbReference>
<protein>
    <recommendedName>
        <fullName evidence="2">valine--tRNA ligase</fullName>
        <ecNumber evidence="2">6.1.1.9</ecNumber>
    </recommendedName>
    <alternativeName>
        <fullName evidence="9">Valyl-tRNA synthetase</fullName>
    </alternativeName>
</protein>
<dbReference type="GO" id="GO:0002161">
    <property type="term" value="F:aminoacyl-tRNA deacylase activity"/>
    <property type="evidence" value="ECO:0007669"/>
    <property type="project" value="InterPro"/>
</dbReference>
<dbReference type="SUPFAM" id="SSF52374">
    <property type="entry name" value="Nucleotidylyl transferase"/>
    <property type="match status" value="1"/>
</dbReference>
<dbReference type="Pfam" id="PF10458">
    <property type="entry name" value="Val_tRNA-synt_C"/>
    <property type="match status" value="1"/>
</dbReference>
<dbReference type="CDD" id="cd07962">
    <property type="entry name" value="Anticodon_Ia_Val"/>
    <property type="match status" value="1"/>
</dbReference>
<dbReference type="PANTHER" id="PTHR11946:SF93">
    <property type="entry name" value="VALINE--TRNA LIGASE, CHLOROPLASTIC_MITOCHONDRIAL 2"/>
    <property type="match status" value="1"/>
</dbReference>
<evidence type="ECO:0000256" key="12">
    <source>
        <dbReference type="SAM" id="Coils"/>
    </source>
</evidence>
<evidence type="ECO:0000256" key="3">
    <source>
        <dbReference type="ARBA" id="ARBA00022598"/>
    </source>
</evidence>
<dbReference type="EC" id="6.1.1.9" evidence="2"/>
<dbReference type="Gene3D" id="3.90.740.10">
    <property type="entry name" value="Valyl/Leucyl/Isoleucyl-tRNA synthetase, editing domain"/>
    <property type="match status" value="1"/>
</dbReference>
<dbReference type="Pfam" id="PF08264">
    <property type="entry name" value="Anticodon_1"/>
    <property type="match status" value="1"/>
</dbReference>
<keyword evidence="6 11" id="KW-0648">Protein biosynthesis</keyword>
<feature type="coiled-coil region" evidence="12">
    <location>
        <begin position="928"/>
        <end position="997"/>
    </location>
</feature>
<evidence type="ECO:0000259" key="14">
    <source>
        <dbReference type="Pfam" id="PF08264"/>
    </source>
</evidence>
<dbReference type="PANTHER" id="PTHR11946">
    <property type="entry name" value="VALYL-TRNA SYNTHETASES"/>
    <property type="match status" value="1"/>
</dbReference>
<dbReference type="Gene3D" id="1.10.730.10">
    <property type="entry name" value="Isoleucyl-tRNA Synthetase, Domain 1"/>
    <property type="match status" value="1"/>
</dbReference>
<dbReference type="AlphaFoldDB" id="A0A061RH41"/>
<evidence type="ECO:0000256" key="8">
    <source>
        <dbReference type="ARBA" id="ARBA00023146"/>
    </source>
</evidence>
<evidence type="ECO:0000259" key="15">
    <source>
        <dbReference type="Pfam" id="PF10458"/>
    </source>
</evidence>
<evidence type="ECO:0000313" key="16">
    <source>
        <dbReference type="EMBL" id="JAC70089.1"/>
    </source>
</evidence>
<evidence type="ECO:0000256" key="7">
    <source>
        <dbReference type="ARBA" id="ARBA00023054"/>
    </source>
</evidence>
<dbReference type="InterPro" id="IPR002303">
    <property type="entry name" value="Valyl-tRNA_ligase"/>
</dbReference>
<dbReference type="PRINTS" id="PR00986">
    <property type="entry name" value="TRNASYNTHVAL"/>
</dbReference>
<dbReference type="SUPFAM" id="SSF50677">
    <property type="entry name" value="ValRS/IleRS/LeuRS editing domain"/>
    <property type="match status" value="1"/>
</dbReference>
<dbReference type="HAMAP" id="MF_02004">
    <property type="entry name" value="Val_tRNA_synth_type1"/>
    <property type="match status" value="1"/>
</dbReference>
<accession>A0A061RH41</accession>
<dbReference type="NCBIfam" id="TIGR00422">
    <property type="entry name" value="valS"/>
    <property type="match status" value="1"/>
</dbReference>
<comment type="similarity">
    <text evidence="1 11">Belongs to the class-I aminoacyl-tRNA synthetase family.</text>
</comment>
<dbReference type="SUPFAM" id="SSF47323">
    <property type="entry name" value="Anticodon-binding domain of a subclass of class I aminoacyl-tRNA synthetases"/>
    <property type="match status" value="1"/>
</dbReference>
<keyword evidence="4 11" id="KW-0547">Nucleotide-binding</keyword>
<evidence type="ECO:0000256" key="9">
    <source>
        <dbReference type="ARBA" id="ARBA00029936"/>
    </source>
</evidence>
<reference evidence="16" key="1">
    <citation type="submission" date="2014-05" db="EMBL/GenBank/DDBJ databases">
        <title>The transcriptome of the halophilic microalga Tetraselmis sp. GSL018 isolated from the Great Salt Lake, Utah.</title>
        <authorList>
            <person name="Jinkerson R.E."/>
            <person name="D'Adamo S."/>
            <person name="Posewitz M.C."/>
        </authorList>
    </citation>
    <scope>NUCLEOTIDE SEQUENCE</scope>
    <source>
        <strain evidence="16">GSL018</strain>
    </source>
</reference>